<sequence length="148" mass="16435">MFSVPDRDPFEWLTIPEILTDLQVLLSDWQEWEAAGETPAGVIWPDGQVRISVLSYARWLDSLAISEDDAPPSPDQIRITILDALKIAADRGLSHTELCDMFAHYGVKVSPDTVTTALNDLTRVGACHPHTIDHAGRPVVRYRFGGAR</sequence>
<dbReference type="Proteomes" id="UP001596137">
    <property type="component" value="Unassembled WGS sequence"/>
</dbReference>
<keyword evidence="2" id="KW-1185">Reference proteome</keyword>
<accession>A0ABW1NBK4</accession>
<evidence type="ECO:0000313" key="2">
    <source>
        <dbReference type="Proteomes" id="UP001596137"/>
    </source>
</evidence>
<comment type="caution">
    <text evidence="1">The sequence shown here is derived from an EMBL/GenBank/DDBJ whole genome shotgun (WGS) entry which is preliminary data.</text>
</comment>
<proteinExistence type="predicted"/>
<name>A0ABW1NBK4_9ACTN</name>
<reference evidence="2" key="1">
    <citation type="journal article" date="2019" name="Int. J. Syst. Evol. Microbiol.">
        <title>The Global Catalogue of Microorganisms (GCM) 10K type strain sequencing project: providing services to taxonomists for standard genome sequencing and annotation.</title>
        <authorList>
            <consortium name="The Broad Institute Genomics Platform"/>
            <consortium name="The Broad Institute Genome Sequencing Center for Infectious Disease"/>
            <person name="Wu L."/>
            <person name="Ma J."/>
        </authorList>
    </citation>
    <scope>NUCLEOTIDE SEQUENCE [LARGE SCALE GENOMIC DNA]</scope>
    <source>
        <strain evidence="2">JCM 30346</strain>
    </source>
</reference>
<organism evidence="1 2">
    <name type="scientific">Sphaerisporangium aureirubrum</name>
    <dbReference type="NCBI Taxonomy" id="1544736"/>
    <lineage>
        <taxon>Bacteria</taxon>
        <taxon>Bacillati</taxon>
        <taxon>Actinomycetota</taxon>
        <taxon>Actinomycetes</taxon>
        <taxon>Streptosporangiales</taxon>
        <taxon>Streptosporangiaceae</taxon>
        <taxon>Sphaerisporangium</taxon>
    </lineage>
</organism>
<evidence type="ECO:0000313" key="1">
    <source>
        <dbReference type="EMBL" id="MFC6080730.1"/>
    </source>
</evidence>
<protein>
    <submittedName>
        <fullName evidence="1">Uncharacterized protein</fullName>
    </submittedName>
</protein>
<dbReference type="RefSeq" id="WP_380747815.1">
    <property type="nucleotide sequence ID" value="NZ_JBHSRF010000006.1"/>
</dbReference>
<gene>
    <name evidence="1" type="ORF">ACFP1K_06135</name>
</gene>
<dbReference type="EMBL" id="JBHSRF010000006">
    <property type="protein sequence ID" value="MFC6080730.1"/>
    <property type="molecule type" value="Genomic_DNA"/>
</dbReference>
<dbReference type="SUPFAM" id="SSF46785">
    <property type="entry name" value="Winged helix' DNA-binding domain"/>
    <property type="match status" value="1"/>
</dbReference>
<dbReference type="InterPro" id="IPR036390">
    <property type="entry name" value="WH_DNA-bd_sf"/>
</dbReference>